<dbReference type="AlphaFoldDB" id="A0AAN6Z9R4"/>
<name>A0AAN6Z9R4_9PEZI</name>
<protein>
    <submittedName>
        <fullName evidence="2">Uncharacterized protein</fullName>
    </submittedName>
</protein>
<reference evidence="2" key="2">
    <citation type="submission" date="2023-05" db="EMBL/GenBank/DDBJ databases">
        <authorList>
            <consortium name="Lawrence Berkeley National Laboratory"/>
            <person name="Steindorff A."/>
            <person name="Hensen N."/>
            <person name="Bonometti L."/>
            <person name="Westerberg I."/>
            <person name="Brannstrom I.O."/>
            <person name="Guillou S."/>
            <person name="Cros-Aarteil S."/>
            <person name="Calhoun S."/>
            <person name="Haridas S."/>
            <person name="Kuo A."/>
            <person name="Mondo S."/>
            <person name="Pangilinan J."/>
            <person name="Riley R."/>
            <person name="Labutti K."/>
            <person name="Andreopoulos B."/>
            <person name="Lipzen A."/>
            <person name="Chen C."/>
            <person name="Yanf M."/>
            <person name="Daum C."/>
            <person name="Ng V."/>
            <person name="Clum A."/>
            <person name="Ohm R."/>
            <person name="Martin F."/>
            <person name="Silar P."/>
            <person name="Natvig D."/>
            <person name="Lalanne C."/>
            <person name="Gautier V."/>
            <person name="Ament-Velasquez S.L."/>
            <person name="Kruys A."/>
            <person name="Hutchinson M.I."/>
            <person name="Powell A.J."/>
            <person name="Barry K."/>
            <person name="Miller A.N."/>
            <person name="Grigoriev I.V."/>
            <person name="Debuchy R."/>
            <person name="Gladieux P."/>
            <person name="Thoren M.H."/>
            <person name="Johannesson H."/>
        </authorList>
    </citation>
    <scope>NUCLEOTIDE SEQUENCE</scope>
    <source>
        <strain evidence="2">CBS 123565</strain>
    </source>
</reference>
<keyword evidence="3" id="KW-1185">Reference proteome</keyword>
<evidence type="ECO:0000313" key="3">
    <source>
        <dbReference type="Proteomes" id="UP001304895"/>
    </source>
</evidence>
<dbReference type="Proteomes" id="UP001304895">
    <property type="component" value="Unassembled WGS sequence"/>
</dbReference>
<sequence length="240" mass="25886">MATSGLPGLRTTKQQADRAPSHGAPREGRVCLRHKRKKTQRLCVCVSRDRELDPRAVELPGAGIRAGARKPPLHCNCSPACLPAGSPLALDGGDGCRQGMGYGVCRGKRGAGRQAGWVRGRTDGARRGQPAVPHTYIHTYIHTRHDPSVVRIHNEKELVCWFACAPSSDPRVGPCLEAGRKRQRQAGRQAGRQAMEAAQCGGLGGRLAMPCCLTPRLLQLRHRGAWSRLSSITSSISLAE</sequence>
<proteinExistence type="predicted"/>
<reference evidence="2" key="1">
    <citation type="journal article" date="2023" name="Mol. Phylogenet. Evol.">
        <title>Genome-scale phylogeny and comparative genomics of the fungal order Sordariales.</title>
        <authorList>
            <person name="Hensen N."/>
            <person name="Bonometti L."/>
            <person name="Westerberg I."/>
            <person name="Brannstrom I.O."/>
            <person name="Guillou S."/>
            <person name="Cros-Aarteil S."/>
            <person name="Calhoun S."/>
            <person name="Haridas S."/>
            <person name="Kuo A."/>
            <person name="Mondo S."/>
            <person name="Pangilinan J."/>
            <person name="Riley R."/>
            <person name="LaButti K."/>
            <person name="Andreopoulos B."/>
            <person name="Lipzen A."/>
            <person name="Chen C."/>
            <person name="Yan M."/>
            <person name="Daum C."/>
            <person name="Ng V."/>
            <person name="Clum A."/>
            <person name="Steindorff A."/>
            <person name="Ohm R.A."/>
            <person name="Martin F."/>
            <person name="Silar P."/>
            <person name="Natvig D.O."/>
            <person name="Lalanne C."/>
            <person name="Gautier V."/>
            <person name="Ament-Velasquez S.L."/>
            <person name="Kruys A."/>
            <person name="Hutchinson M.I."/>
            <person name="Powell A.J."/>
            <person name="Barry K."/>
            <person name="Miller A.N."/>
            <person name="Grigoriev I.V."/>
            <person name="Debuchy R."/>
            <person name="Gladieux P."/>
            <person name="Hiltunen Thoren M."/>
            <person name="Johannesson H."/>
        </authorList>
    </citation>
    <scope>NUCLEOTIDE SEQUENCE</scope>
    <source>
        <strain evidence="2">CBS 123565</strain>
    </source>
</reference>
<feature type="region of interest" description="Disordered" evidence="1">
    <location>
        <begin position="1"/>
        <end position="28"/>
    </location>
</feature>
<comment type="caution">
    <text evidence="2">The sequence shown here is derived from an EMBL/GenBank/DDBJ whole genome shotgun (WGS) entry which is preliminary data.</text>
</comment>
<gene>
    <name evidence="2" type="ORF">BT67DRAFT_246751</name>
</gene>
<accession>A0AAN6Z9R4</accession>
<evidence type="ECO:0000313" key="2">
    <source>
        <dbReference type="EMBL" id="KAK4130086.1"/>
    </source>
</evidence>
<dbReference type="EMBL" id="MU853443">
    <property type="protein sequence ID" value="KAK4130086.1"/>
    <property type="molecule type" value="Genomic_DNA"/>
</dbReference>
<evidence type="ECO:0000256" key="1">
    <source>
        <dbReference type="SAM" id="MobiDB-lite"/>
    </source>
</evidence>
<feature type="compositionally biased region" description="Basic and acidic residues" evidence="1">
    <location>
        <begin position="15"/>
        <end position="28"/>
    </location>
</feature>
<organism evidence="2 3">
    <name type="scientific">Trichocladium antarcticum</name>
    <dbReference type="NCBI Taxonomy" id="1450529"/>
    <lineage>
        <taxon>Eukaryota</taxon>
        <taxon>Fungi</taxon>
        <taxon>Dikarya</taxon>
        <taxon>Ascomycota</taxon>
        <taxon>Pezizomycotina</taxon>
        <taxon>Sordariomycetes</taxon>
        <taxon>Sordariomycetidae</taxon>
        <taxon>Sordariales</taxon>
        <taxon>Chaetomiaceae</taxon>
        <taxon>Trichocladium</taxon>
    </lineage>
</organism>